<proteinExistence type="predicted"/>
<dbReference type="Proteomes" id="UP001217582">
    <property type="component" value="Chromosome 4"/>
</dbReference>
<keyword evidence="3" id="KW-1185">Reference proteome</keyword>
<evidence type="ECO:0000259" key="1">
    <source>
        <dbReference type="PROSITE" id="PS51725"/>
    </source>
</evidence>
<evidence type="ECO:0000313" key="2">
    <source>
        <dbReference type="EMBL" id="WFD16060.1"/>
    </source>
</evidence>
<gene>
    <name evidence="2" type="ORF">MARU1_002095</name>
</gene>
<dbReference type="Pfam" id="PF03992">
    <property type="entry name" value="ABM"/>
    <property type="match status" value="1"/>
</dbReference>
<dbReference type="EMBL" id="CP119919">
    <property type="protein sequence ID" value="WFD16060.1"/>
    <property type="molecule type" value="Genomic_DNA"/>
</dbReference>
<dbReference type="InterPro" id="IPR007138">
    <property type="entry name" value="ABM_dom"/>
</dbReference>
<feature type="domain" description="ABM" evidence="1">
    <location>
        <begin position="9"/>
        <end position="104"/>
    </location>
</feature>
<evidence type="ECO:0000313" key="3">
    <source>
        <dbReference type="Proteomes" id="UP001217582"/>
    </source>
</evidence>
<dbReference type="AlphaFoldDB" id="A0AAJ6CM76"/>
<protein>
    <recommendedName>
        <fullName evidence="1">ABM domain-containing protein</fullName>
    </recommendedName>
</protein>
<dbReference type="PROSITE" id="PS51725">
    <property type="entry name" value="ABM"/>
    <property type="match status" value="1"/>
</dbReference>
<dbReference type="SUPFAM" id="SSF54909">
    <property type="entry name" value="Dimeric alpha+beta barrel"/>
    <property type="match status" value="1"/>
</dbReference>
<organism evidence="2 3">
    <name type="scientific">Malassezia arunalokei</name>
    <dbReference type="NCBI Taxonomy" id="1514897"/>
    <lineage>
        <taxon>Eukaryota</taxon>
        <taxon>Fungi</taxon>
        <taxon>Dikarya</taxon>
        <taxon>Basidiomycota</taxon>
        <taxon>Ustilaginomycotina</taxon>
        <taxon>Malasseziomycetes</taxon>
        <taxon>Malasseziales</taxon>
        <taxon>Malasseziaceae</taxon>
        <taxon>Malassezia</taxon>
    </lineage>
</organism>
<sequence length="106" mass="11823">MSVPKQGPFILVARSFVGKGESETDELERLLLNVTKRANSDAEPGTKTYRLSRNANDKCKLIVFEEYDNEAALQAHQAADAYQAVAKRVSELASSFDIDFLHELHP</sequence>
<reference evidence="2 3" key="1">
    <citation type="submission" date="2023-03" db="EMBL/GenBank/DDBJ databases">
        <title>Mating type loci evolution in Malassezia.</title>
        <authorList>
            <person name="Coelho M.A."/>
        </authorList>
    </citation>
    <scope>NUCLEOTIDE SEQUENCE [LARGE SCALE GENOMIC DNA]</scope>
    <source>
        <strain evidence="2 3">CBS 13387</strain>
    </source>
</reference>
<name>A0AAJ6CM76_9BASI</name>
<accession>A0AAJ6CM76</accession>
<dbReference type="Gene3D" id="3.30.70.100">
    <property type="match status" value="1"/>
</dbReference>
<dbReference type="InterPro" id="IPR011008">
    <property type="entry name" value="Dimeric_a/b-barrel"/>
</dbReference>